<accession>A0A7J6CFA8</accession>
<evidence type="ECO:0000313" key="2">
    <source>
        <dbReference type="Proteomes" id="UP000579812"/>
    </source>
</evidence>
<dbReference type="EMBL" id="JAAMOB010000014">
    <property type="protein sequence ID" value="KAF4105303.1"/>
    <property type="molecule type" value="Genomic_DNA"/>
</dbReference>
<gene>
    <name evidence="1" type="ORF">G5714_014634</name>
</gene>
<organism evidence="1 2">
    <name type="scientific">Onychostoma macrolepis</name>
    <dbReference type="NCBI Taxonomy" id="369639"/>
    <lineage>
        <taxon>Eukaryota</taxon>
        <taxon>Metazoa</taxon>
        <taxon>Chordata</taxon>
        <taxon>Craniata</taxon>
        <taxon>Vertebrata</taxon>
        <taxon>Euteleostomi</taxon>
        <taxon>Actinopterygii</taxon>
        <taxon>Neopterygii</taxon>
        <taxon>Teleostei</taxon>
        <taxon>Ostariophysi</taxon>
        <taxon>Cypriniformes</taxon>
        <taxon>Cyprinidae</taxon>
        <taxon>Acrossocheilinae</taxon>
        <taxon>Onychostoma</taxon>
    </lineage>
</organism>
<sequence length="128" mass="13668">MDSRQARIISQALGSTETNELDQTGSYNLKSNLKLYVATKLNGVADAALHTSSRAAAVSTKRDDSFCLSAKLALKKHHLPRPLSTQTPLEDHPTDESSNYTISLTPCAAKCLSPLGLTKKNATSAISP</sequence>
<reference evidence="1 2" key="1">
    <citation type="submission" date="2020-04" db="EMBL/GenBank/DDBJ databases">
        <title>Chromosome-level genome assembly of a cyprinid fish Onychostoma macrolepis by integration of Nanopore Sequencing, Bionano and Hi-C technology.</title>
        <authorList>
            <person name="Wang D."/>
        </authorList>
    </citation>
    <scope>NUCLEOTIDE SEQUENCE [LARGE SCALE GENOMIC DNA]</scope>
    <source>
        <strain evidence="1">SWU-2019</strain>
        <tissue evidence="1">Muscle</tissue>
    </source>
</reference>
<name>A0A7J6CFA8_9TELE</name>
<evidence type="ECO:0000313" key="1">
    <source>
        <dbReference type="EMBL" id="KAF4105303.1"/>
    </source>
</evidence>
<dbReference type="AlphaFoldDB" id="A0A7J6CFA8"/>
<proteinExistence type="predicted"/>
<keyword evidence="2" id="KW-1185">Reference proteome</keyword>
<dbReference type="Proteomes" id="UP000579812">
    <property type="component" value="Unassembled WGS sequence"/>
</dbReference>
<comment type="caution">
    <text evidence="1">The sequence shown here is derived from an EMBL/GenBank/DDBJ whole genome shotgun (WGS) entry which is preliminary data.</text>
</comment>
<protein>
    <submittedName>
        <fullName evidence="1">Uncharacterized protein</fullName>
    </submittedName>
</protein>